<dbReference type="AlphaFoldDB" id="A0A9W9PQX9"/>
<dbReference type="PANTHER" id="PTHR43792:SF16">
    <property type="entry name" value="N-ACETYLTRANSFERASE DOMAIN-CONTAINING PROTEIN"/>
    <property type="match status" value="1"/>
</dbReference>
<sequence>MSTEQSPFPPGFTISTTRLQITPFDPTSQIHCRFLVQLWNTDDFINSSGRTGIDTPEKASSFIQNRVIPSYARNRYGQFLVSLHDGRHIGMVSLMKGSPPDAHYTAPDVGYAILPEESGKGYATEVGKGVLEYAREDLGIEAAFGFCVAEDMRSRRVLEKIGLVFRGVGDLVVFGGKRSAVYALPSMGDLEAYNLTEKLEV</sequence>
<dbReference type="SUPFAM" id="SSF55729">
    <property type="entry name" value="Acyl-CoA N-acyltransferases (Nat)"/>
    <property type="match status" value="1"/>
</dbReference>
<dbReference type="Pfam" id="PF13302">
    <property type="entry name" value="Acetyltransf_3"/>
    <property type="match status" value="1"/>
</dbReference>
<accession>A0A9W9PQX9</accession>
<dbReference type="InterPro" id="IPR016181">
    <property type="entry name" value="Acyl_CoA_acyltransferase"/>
</dbReference>
<feature type="domain" description="N-acetyltransferase" evidence="1">
    <location>
        <begin position="19"/>
        <end position="200"/>
    </location>
</feature>
<dbReference type="GO" id="GO:0016747">
    <property type="term" value="F:acyltransferase activity, transferring groups other than amino-acyl groups"/>
    <property type="evidence" value="ECO:0007669"/>
    <property type="project" value="InterPro"/>
</dbReference>
<organism evidence="2 3">
    <name type="scientific">Penicillium atrosanguineum</name>
    <dbReference type="NCBI Taxonomy" id="1132637"/>
    <lineage>
        <taxon>Eukaryota</taxon>
        <taxon>Fungi</taxon>
        <taxon>Dikarya</taxon>
        <taxon>Ascomycota</taxon>
        <taxon>Pezizomycotina</taxon>
        <taxon>Eurotiomycetes</taxon>
        <taxon>Eurotiomycetidae</taxon>
        <taxon>Eurotiales</taxon>
        <taxon>Aspergillaceae</taxon>
        <taxon>Penicillium</taxon>
    </lineage>
</organism>
<evidence type="ECO:0000313" key="2">
    <source>
        <dbReference type="EMBL" id="KAJ5307396.1"/>
    </source>
</evidence>
<dbReference type="PANTHER" id="PTHR43792">
    <property type="entry name" value="GNAT FAMILY, PUTATIVE (AFU_ORTHOLOGUE AFUA_3G00765)-RELATED-RELATED"/>
    <property type="match status" value="1"/>
</dbReference>
<keyword evidence="3" id="KW-1185">Reference proteome</keyword>
<dbReference type="EMBL" id="JAPZBO010000008">
    <property type="protein sequence ID" value="KAJ5307396.1"/>
    <property type="molecule type" value="Genomic_DNA"/>
</dbReference>
<reference evidence="2" key="1">
    <citation type="submission" date="2022-12" db="EMBL/GenBank/DDBJ databases">
        <authorList>
            <person name="Petersen C."/>
        </authorList>
    </citation>
    <scope>NUCLEOTIDE SEQUENCE</scope>
    <source>
        <strain evidence="2">IBT 21472</strain>
    </source>
</reference>
<evidence type="ECO:0000313" key="3">
    <source>
        <dbReference type="Proteomes" id="UP001147746"/>
    </source>
</evidence>
<dbReference type="OrthoDB" id="630895at2759"/>
<protein>
    <recommendedName>
        <fullName evidence="1">N-acetyltransferase domain-containing protein</fullName>
    </recommendedName>
</protein>
<dbReference type="CDD" id="cd04301">
    <property type="entry name" value="NAT_SF"/>
    <property type="match status" value="1"/>
</dbReference>
<dbReference type="PROSITE" id="PS51186">
    <property type="entry name" value="GNAT"/>
    <property type="match status" value="1"/>
</dbReference>
<dbReference type="Proteomes" id="UP001147746">
    <property type="component" value="Unassembled WGS sequence"/>
</dbReference>
<comment type="caution">
    <text evidence="2">The sequence shown here is derived from an EMBL/GenBank/DDBJ whole genome shotgun (WGS) entry which is preliminary data.</text>
</comment>
<proteinExistence type="predicted"/>
<reference evidence="2" key="2">
    <citation type="journal article" date="2023" name="IMA Fungus">
        <title>Comparative genomic study of the Penicillium genus elucidates a diverse pangenome and 15 lateral gene transfer events.</title>
        <authorList>
            <person name="Petersen C."/>
            <person name="Sorensen T."/>
            <person name="Nielsen M.R."/>
            <person name="Sondergaard T.E."/>
            <person name="Sorensen J.L."/>
            <person name="Fitzpatrick D.A."/>
            <person name="Frisvad J.C."/>
            <person name="Nielsen K.L."/>
        </authorList>
    </citation>
    <scope>NUCLEOTIDE SEQUENCE</scope>
    <source>
        <strain evidence="2">IBT 21472</strain>
    </source>
</reference>
<name>A0A9W9PQX9_9EURO</name>
<evidence type="ECO:0000259" key="1">
    <source>
        <dbReference type="PROSITE" id="PS51186"/>
    </source>
</evidence>
<dbReference type="Gene3D" id="3.40.630.30">
    <property type="match status" value="1"/>
</dbReference>
<gene>
    <name evidence="2" type="ORF">N7476_008052</name>
</gene>
<dbReference type="InterPro" id="IPR051531">
    <property type="entry name" value="N-acetyltransferase"/>
</dbReference>
<dbReference type="InterPro" id="IPR000182">
    <property type="entry name" value="GNAT_dom"/>
</dbReference>